<feature type="region of interest" description="Disordered" evidence="8">
    <location>
        <begin position="576"/>
        <end position="702"/>
    </location>
</feature>
<keyword evidence="4 6" id="KW-0067">ATP-binding</keyword>
<comment type="caution">
    <text evidence="11">The sequence shown here is derived from an EMBL/GenBank/DDBJ whole genome shotgun (WGS) entry which is preliminary data.</text>
</comment>
<dbReference type="Proteomes" id="UP000815325">
    <property type="component" value="Unassembled WGS sequence"/>
</dbReference>
<dbReference type="SUPFAM" id="SSF52540">
    <property type="entry name" value="P-loop containing nucleoside triphosphate hydrolases"/>
    <property type="match status" value="1"/>
</dbReference>
<dbReference type="InterPro" id="IPR000629">
    <property type="entry name" value="RNA-helicase_DEAD-box_CS"/>
</dbReference>
<reference evidence="11" key="1">
    <citation type="submission" date="2017-08" db="EMBL/GenBank/DDBJ databases">
        <authorList>
            <person name="Polle J.E."/>
            <person name="Barry K."/>
            <person name="Cushman J."/>
            <person name="Schmutz J."/>
            <person name="Tran D."/>
            <person name="Hathwaick L.T."/>
            <person name="Yim W.C."/>
            <person name="Jenkins J."/>
            <person name="Mckie-Krisberg Z.M."/>
            <person name="Prochnik S."/>
            <person name="Lindquist E."/>
            <person name="Dockter R.B."/>
            <person name="Adam C."/>
            <person name="Molina H."/>
            <person name="Bunkerborg J."/>
            <person name="Jin E."/>
            <person name="Buchheim M."/>
            <person name="Magnuson J."/>
        </authorList>
    </citation>
    <scope>NUCLEOTIDE SEQUENCE</scope>
    <source>
        <strain evidence="11">CCAP 19/18</strain>
    </source>
</reference>
<evidence type="ECO:0000256" key="2">
    <source>
        <dbReference type="ARBA" id="ARBA00022801"/>
    </source>
</evidence>
<evidence type="ECO:0000313" key="11">
    <source>
        <dbReference type="EMBL" id="KAF5839103.1"/>
    </source>
</evidence>
<keyword evidence="2 6" id="KW-0378">Hydrolase</keyword>
<protein>
    <recommendedName>
        <fullName evidence="7">ATP-dependent RNA helicase</fullName>
        <ecNumber evidence="7">3.6.4.13</ecNumber>
    </recommendedName>
</protein>
<keyword evidence="12" id="KW-1185">Reference proteome</keyword>
<feature type="domain" description="Helicase ATP-binding" evidence="9">
    <location>
        <begin position="41"/>
        <end position="225"/>
    </location>
</feature>
<keyword evidence="1 6" id="KW-0547">Nucleotide-binding</keyword>
<dbReference type="CDD" id="cd17960">
    <property type="entry name" value="DEADc_DDX55"/>
    <property type="match status" value="1"/>
</dbReference>
<dbReference type="PROSITE" id="PS51194">
    <property type="entry name" value="HELICASE_CTER"/>
    <property type="match status" value="1"/>
</dbReference>
<gene>
    <name evidence="11" type="ORF">DUNSADRAFT_1648</name>
</gene>
<evidence type="ECO:0000256" key="4">
    <source>
        <dbReference type="ARBA" id="ARBA00022840"/>
    </source>
</evidence>
<dbReference type="CDD" id="cd18787">
    <property type="entry name" value="SF2_C_DEAD"/>
    <property type="match status" value="1"/>
</dbReference>
<dbReference type="InterPro" id="IPR027417">
    <property type="entry name" value="P-loop_NTPase"/>
</dbReference>
<dbReference type="Pfam" id="PF00271">
    <property type="entry name" value="Helicase_C"/>
    <property type="match status" value="1"/>
</dbReference>
<organism evidence="11 12">
    <name type="scientific">Dunaliella salina</name>
    <name type="common">Green alga</name>
    <name type="synonym">Protococcus salinus</name>
    <dbReference type="NCBI Taxonomy" id="3046"/>
    <lineage>
        <taxon>Eukaryota</taxon>
        <taxon>Viridiplantae</taxon>
        <taxon>Chlorophyta</taxon>
        <taxon>core chlorophytes</taxon>
        <taxon>Chlorophyceae</taxon>
        <taxon>CS clade</taxon>
        <taxon>Chlamydomonadales</taxon>
        <taxon>Dunaliellaceae</taxon>
        <taxon>Dunaliella</taxon>
    </lineage>
</organism>
<keyword evidence="5 7" id="KW-0694">RNA-binding</keyword>
<evidence type="ECO:0000259" key="9">
    <source>
        <dbReference type="PROSITE" id="PS51192"/>
    </source>
</evidence>
<dbReference type="InterPro" id="IPR001650">
    <property type="entry name" value="Helicase_C-like"/>
</dbReference>
<feature type="compositionally biased region" description="Low complexity" evidence="8">
    <location>
        <begin position="199"/>
        <end position="208"/>
    </location>
</feature>
<feature type="region of interest" description="Disordered" evidence="8">
    <location>
        <begin position="489"/>
        <end position="534"/>
    </location>
</feature>
<comment type="catalytic activity">
    <reaction evidence="7">
        <text>ATP + H2O = ADP + phosphate + H(+)</text>
        <dbReference type="Rhea" id="RHEA:13065"/>
        <dbReference type="ChEBI" id="CHEBI:15377"/>
        <dbReference type="ChEBI" id="CHEBI:15378"/>
        <dbReference type="ChEBI" id="CHEBI:30616"/>
        <dbReference type="ChEBI" id="CHEBI:43474"/>
        <dbReference type="ChEBI" id="CHEBI:456216"/>
        <dbReference type="EC" id="3.6.4.13"/>
    </reaction>
</comment>
<feature type="compositionally biased region" description="Acidic residues" evidence="8">
    <location>
        <begin position="582"/>
        <end position="596"/>
    </location>
</feature>
<evidence type="ECO:0000313" key="12">
    <source>
        <dbReference type="Proteomes" id="UP000815325"/>
    </source>
</evidence>
<keyword evidence="3 6" id="KW-0347">Helicase</keyword>
<dbReference type="PROSITE" id="PS00039">
    <property type="entry name" value="DEAD_ATP_HELICASE"/>
    <property type="match status" value="1"/>
</dbReference>
<evidence type="ECO:0000256" key="1">
    <source>
        <dbReference type="ARBA" id="ARBA00022741"/>
    </source>
</evidence>
<dbReference type="SMART" id="SM01178">
    <property type="entry name" value="DUF4217"/>
    <property type="match status" value="1"/>
</dbReference>
<evidence type="ECO:0000259" key="10">
    <source>
        <dbReference type="PROSITE" id="PS51194"/>
    </source>
</evidence>
<dbReference type="PROSITE" id="PS51192">
    <property type="entry name" value="HELICASE_ATP_BIND_1"/>
    <property type="match status" value="1"/>
</dbReference>
<evidence type="ECO:0000256" key="5">
    <source>
        <dbReference type="ARBA" id="ARBA00022884"/>
    </source>
</evidence>
<dbReference type="SMART" id="SM00487">
    <property type="entry name" value="DEXDc"/>
    <property type="match status" value="1"/>
</dbReference>
<evidence type="ECO:0000256" key="3">
    <source>
        <dbReference type="ARBA" id="ARBA00022806"/>
    </source>
</evidence>
<accession>A0ABQ7GWW8</accession>
<feature type="domain" description="Helicase C-terminal" evidence="10">
    <location>
        <begin position="236"/>
        <end position="392"/>
    </location>
</feature>
<proteinExistence type="inferred from homology"/>
<evidence type="ECO:0000256" key="7">
    <source>
        <dbReference type="RuleBase" id="RU365068"/>
    </source>
</evidence>
<comment type="domain">
    <text evidence="7">The Q motif is unique to and characteristic of the DEAD box family of RNA helicases and controls ATP binding and hydrolysis.</text>
</comment>
<dbReference type="EC" id="3.6.4.13" evidence="7"/>
<feature type="compositionally biased region" description="Basic residues" evidence="8">
    <location>
        <begin position="678"/>
        <end position="702"/>
    </location>
</feature>
<feature type="region of interest" description="Disordered" evidence="8">
    <location>
        <begin position="189"/>
        <end position="217"/>
    </location>
</feature>
<dbReference type="Pfam" id="PF00270">
    <property type="entry name" value="DEAD"/>
    <property type="match status" value="1"/>
</dbReference>
<dbReference type="Pfam" id="PF13959">
    <property type="entry name" value="CTE_SPB4"/>
    <property type="match status" value="1"/>
</dbReference>
<feature type="compositionally biased region" description="Polar residues" evidence="8">
    <location>
        <begin position="663"/>
        <end position="676"/>
    </location>
</feature>
<dbReference type="SMART" id="SM00490">
    <property type="entry name" value="HELICc"/>
    <property type="match status" value="1"/>
</dbReference>
<name>A0ABQ7GWW8_DUNSA</name>
<dbReference type="InterPro" id="IPR011545">
    <property type="entry name" value="DEAD/DEAH_box_helicase_dom"/>
</dbReference>
<dbReference type="PANTHER" id="PTHR24031">
    <property type="entry name" value="RNA HELICASE"/>
    <property type="match status" value="1"/>
</dbReference>
<evidence type="ECO:0000256" key="8">
    <source>
        <dbReference type="SAM" id="MobiDB-lite"/>
    </source>
</evidence>
<feature type="compositionally biased region" description="Basic and acidic residues" evidence="8">
    <location>
        <begin position="515"/>
        <end position="525"/>
    </location>
</feature>
<comment type="function">
    <text evidence="7">RNA helicase.</text>
</comment>
<sequence length="702" mass="76813">MPEPAMQLKQFKDITELSPATLQVVESMGLKETTPVQAAVIPLFCGNKDVAVDAATGSGKTLAFVLPLVERLRKLEEPMRKHQVGAIIVSPTRELSRQIFNVALPFLDTVPGLTRQLLVGGTDLAQDILRFREQGGHVLVGTPGRIDDVLKRCPLMDTRRLEVLVLDEADRLLDMGFRTQLDAIMARLPKQRRTGAPKSSNASSASGNVAHEATQKTPSQLQISYSVTELDERLPQLIQFLRVHGKAEKVIVYCLTCACVDFYALALTRLTPKLLPQVQVKALHGRMKQSVRESTLESFIKLPAGVLLATDLAARGLDIPEVQWVVQVDAPQDPSAFVHRVGRTARAGRSGAALLYLSPHETSYVDFLKLRNVPLVPSPQLEGAPAEVGSLLRAEAESDREFMEAGTRAFVSYLRGYKEHHCRFIFRIQDLSLGRLASSLGLLRLPHMPEVKKALMAQPSGGSAGCLEHFSPSTVDIDAVKFKDKAREKQRQKVLKERAQQAAEDGAAASSRKQARTDKRAKPETQHQPGERLTAAVRRKLQAQDEAKELAAEYALLRKVKSGRMSERAYEVATGLAAASSDNDDNDDDDDGDDGSLEGGEKQHYDGDEVGVCNKAAGTSTASSSIQNQAAEKDRSGRDSITAGKVGNGRLEQQGCKEEQHGGVNQSVAGSNQLQLKTKARLNKQKRKKMKVKKKKGQRLDS</sequence>
<feature type="compositionally biased region" description="Basic and acidic residues" evidence="8">
    <location>
        <begin position="489"/>
        <end position="499"/>
    </location>
</feature>
<dbReference type="EMBL" id="MU069555">
    <property type="protein sequence ID" value="KAF5839103.1"/>
    <property type="molecule type" value="Genomic_DNA"/>
</dbReference>
<dbReference type="Gene3D" id="3.40.50.300">
    <property type="entry name" value="P-loop containing nucleotide triphosphate hydrolases"/>
    <property type="match status" value="2"/>
</dbReference>
<feature type="compositionally biased region" description="Low complexity" evidence="8">
    <location>
        <begin position="500"/>
        <end position="512"/>
    </location>
</feature>
<comment type="similarity">
    <text evidence="6">Belongs to the DEAD box helicase family.</text>
</comment>
<dbReference type="InterPro" id="IPR014001">
    <property type="entry name" value="Helicase_ATP-bd"/>
</dbReference>
<dbReference type="InterPro" id="IPR025313">
    <property type="entry name" value="SPB4-like_CTE"/>
</dbReference>
<feature type="compositionally biased region" description="Polar residues" evidence="8">
    <location>
        <begin position="617"/>
        <end position="630"/>
    </location>
</feature>
<evidence type="ECO:0000256" key="6">
    <source>
        <dbReference type="RuleBase" id="RU000492"/>
    </source>
</evidence>